<accession>A0A916SZH8</accession>
<evidence type="ECO:0000313" key="3">
    <source>
        <dbReference type="Proteomes" id="UP000623067"/>
    </source>
</evidence>
<reference evidence="2" key="1">
    <citation type="journal article" date="2014" name="Int. J. Syst. Evol. Microbiol.">
        <title>Complete genome sequence of Corynebacterium casei LMG S-19264T (=DSM 44701T), isolated from a smear-ripened cheese.</title>
        <authorList>
            <consortium name="US DOE Joint Genome Institute (JGI-PGF)"/>
            <person name="Walter F."/>
            <person name="Albersmeier A."/>
            <person name="Kalinowski J."/>
            <person name="Ruckert C."/>
        </authorList>
    </citation>
    <scope>NUCLEOTIDE SEQUENCE</scope>
    <source>
        <strain evidence="2">CGMCC 1.15330</strain>
    </source>
</reference>
<feature type="transmembrane region" description="Helical" evidence="1">
    <location>
        <begin position="302"/>
        <end position="321"/>
    </location>
</feature>
<dbReference type="AlphaFoldDB" id="A0A916SZH8"/>
<sequence>MTRNPAPVPRSIPAGLFLLVWLSIAWFGSWEFNPNNATRLFAAIALVEDGSARIDSFAPLTIDKAEFDGHAYLDKAPGMTLMALPAVAAMTWAGGERSSAVPHVFGDPHLGRFLRLRQRMAVATGPALLTAIAAVLLWDMALGLTGSAAAALFAAIAYALGTPVWGWSTTITGHAPVAALYIIAVAGFRRSRPGWAVAAGAALGWAVVIEYQAVLAGLVIAVWAAWQWRRHPDRARLLGFAAAAGTAALLPLLAYNLLAFGEPFRIAYAGVQGFDGMKQGLFGLGVPRARVLLEILIGDRRGLLWVAPVVVLAPLGLSIAGERARTRSLAAMLAAAIAVVLLVNAAYFYWDGGNATGPRHAVPLIGFAALPLAWVWQEGGWARSSAIVLLCLSMVINLMVAAAEIFAPPEYRWPLWSAVYELRFSRGDLRTVPSEWWGWTTWHGLALYLVLALPLLAFVIGKTRAISRGSA</sequence>
<dbReference type="Proteomes" id="UP000623067">
    <property type="component" value="Unassembled WGS sequence"/>
</dbReference>
<feature type="transmembrane region" description="Helical" evidence="1">
    <location>
        <begin position="356"/>
        <end position="375"/>
    </location>
</feature>
<reference evidence="2" key="2">
    <citation type="submission" date="2020-09" db="EMBL/GenBank/DDBJ databases">
        <authorList>
            <person name="Sun Q."/>
            <person name="Zhou Y."/>
        </authorList>
    </citation>
    <scope>NUCLEOTIDE SEQUENCE</scope>
    <source>
        <strain evidence="2">CGMCC 1.15330</strain>
    </source>
</reference>
<feature type="transmembrane region" description="Helical" evidence="1">
    <location>
        <begin position="387"/>
        <end position="407"/>
    </location>
</feature>
<feature type="transmembrane region" description="Helical" evidence="1">
    <location>
        <begin position="237"/>
        <end position="258"/>
    </location>
</feature>
<keyword evidence="1" id="KW-1133">Transmembrane helix</keyword>
<keyword evidence="3" id="KW-1185">Reference proteome</keyword>
<feature type="transmembrane region" description="Helical" evidence="1">
    <location>
        <begin position="436"/>
        <end position="460"/>
    </location>
</feature>
<feature type="transmembrane region" description="Helical" evidence="1">
    <location>
        <begin position="328"/>
        <end position="350"/>
    </location>
</feature>
<feature type="transmembrane region" description="Helical" evidence="1">
    <location>
        <begin position="171"/>
        <end position="189"/>
    </location>
</feature>
<comment type="caution">
    <text evidence="2">The sequence shown here is derived from an EMBL/GenBank/DDBJ whole genome shotgun (WGS) entry which is preliminary data.</text>
</comment>
<protein>
    <recommendedName>
        <fullName evidence="4">Glycosyltransferase RgtA/B/C/D-like domain-containing protein</fullName>
    </recommendedName>
</protein>
<gene>
    <name evidence="2" type="ORF">GCM10011380_13350</name>
</gene>
<evidence type="ECO:0000256" key="1">
    <source>
        <dbReference type="SAM" id="Phobius"/>
    </source>
</evidence>
<organism evidence="2 3">
    <name type="scientific">Sphingomonas metalli</name>
    <dbReference type="NCBI Taxonomy" id="1779358"/>
    <lineage>
        <taxon>Bacteria</taxon>
        <taxon>Pseudomonadati</taxon>
        <taxon>Pseudomonadota</taxon>
        <taxon>Alphaproteobacteria</taxon>
        <taxon>Sphingomonadales</taxon>
        <taxon>Sphingomonadaceae</taxon>
        <taxon>Sphingomonas</taxon>
    </lineage>
</organism>
<keyword evidence="1" id="KW-0812">Transmembrane</keyword>
<feature type="transmembrane region" description="Helical" evidence="1">
    <location>
        <begin position="120"/>
        <end position="138"/>
    </location>
</feature>
<feature type="transmembrane region" description="Helical" evidence="1">
    <location>
        <begin position="195"/>
        <end position="225"/>
    </location>
</feature>
<feature type="transmembrane region" description="Helical" evidence="1">
    <location>
        <begin position="12"/>
        <end position="30"/>
    </location>
</feature>
<evidence type="ECO:0000313" key="2">
    <source>
        <dbReference type="EMBL" id="GGB25101.1"/>
    </source>
</evidence>
<evidence type="ECO:0008006" key="4">
    <source>
        <dbReference type="Google" id="ProtNLM"/>
    </source>
</evidence>
<proteinExistence type="predicted"/>
<feature type="transmembrane region" description="Helical" evidence="1">
    <location>
        <begin position="144"/>
        <end position="164"/>
    </location>
</feature>
<keyword evidence="1" id="KW-0472">Membrane</keyword>
<dbReference type="EMBL" id="BMIH01000002">
    <property type="protein sequence ID" value="GGB25101.1"/>
    <property type="molecule type" value="Genomic_DNA"/>
</dbReference>
<name>A0A916SZH8_9SPHN</name>